<dbReference type="InterPro" id="IPR052363">
    <property type="entry name" value="LPS_export_LptC"/>
</dbReference>
<evidence type="ECO:0000313" key="8">
    <source>
        <dbReference type="Proteomes" id="UP000005089"/>
    </source>
</evidence>
<dbReference type="GO" id="GO:0005886">
    <property type="term" value="C:plasma membrane"/>
    <property type="evidence" value="ECO:0007669"/>
    <property type="project" value="InterPro"/>
</dbReference>
<sequence>MIKSARSALRIRLTIIFLVVLFLTLGSMWVNMVIRKTATDASSDVQRTEPDYIVENFRYFNIKPTGEAQYEANGTKMTHYPADDTYLIDNPVLITQNKNGQIETISSKEAFVEDFNSKVHMRENVVMKREASAGKGPLTLTSEYVLVFPDEEIMTSDREVVIKSDNSTVTGVGLHANNATREVRISNRARVTYNPPGAAKK</sequence>
<evidence type="ECO:0000256" key="1">
    <source>
        <dbReference type="ARBA" id="ARBA00022475"/>
    </source>
</evidence>
<evidence type="ECO:0000256" key="3">
    <source>
        <dbReference type="ARBA" id="ARBA00022692"/>
    </source>
</evidence>
<dbReference type="Gene3D" id="2.60.450.10">
    <property type="entry name" value="Lipopolysaccharide (LPS) transport protein A like domain"/>
    <property type="match status" value="1"/>
</dbReference>
<keyword evidence="4 6" id="KW-1133">Transmembrane helix</keyword>
<dbReference type="Pfam" id="PF06835">
    <property type="entry name" value="LptC"/>
    <property type="match status" value="1"/>
</dbReference>
<dbReference type="OrthoDB" id="8589410at2"/>
<dbReference type="eggNOG" id="COG3117">
    <property type="taxonomic scope" value="Bacteria"/>
</dbReference>
<name>C3XAZ4_OXAFO</name>
<evidence type="ECO:0000256" key="6">
    <source>
        <dbReference type="SAM" id="Phobius"/>
    </source>
</evidence>
<dbReference type="InterPro" id="IPR026265">
    <property type="entry name" value="LptC"/>
</dbReference>
<dbReference type="AlphaFoldDB" id="C3XAZ4"/>
<keyword evidence="3 6" id="KW-0812">Transmembrane</keyword>
<protein>
    <recommendedName>
        <fullName evidence="9">LPS export ABC transporter periplasmic protein LptC</fullName>
    </recommendedName>
</protein>
<organism evidence="7 8">
    <name type="scientific">Oxalobacter formigenes OXCC13</name>
    <dbReference type="NCBI Taxonomy" id="556269"/>
    <lineage>
        <taxon>Bacteria</taxon>
        <taxon>Pseudomonadati</taxon>
        <taxon>Pseudomonadota</taxon>
        <taxon>Betaproteobacteria</taxon>
        <taxon>Burkholderiales</taxon>
        <taxon>Oxalobacteraceae</taxon>
        <taxon>Oxalobacter</taxon>
    </lineage>
</organism>
<dbReference type="GO" id="GO:0030288">
    <property type="term" value="C:outer membrane-bounded periplasmic space"/>
    <property type="evidence" value="ECO:0007669"/>
    <property type="project" value="TreeGrafter"/>
</dbReference>
<dbReference type="EMBL" id="GG658170">
    <property type="protein sequence ID" value="EEO30370.1"/>
    <property type="molecule type" value="Genomic_DNA"/>
</dbReference>
<dbReference type="HOGENOM" id="CLU_100563_2_1_4"/>
<dbReference type="GO" id="GO:0017089">
    <property type="term" value="F:glycolipid transfer activity"/>
    <property type="evidence" value="ECO:0007669"/>
    <property type="project" value="TreeGrafter"/>
</dbReference>
<evidence type="ECO:0000313" key="7">
    <source>
        <dbReference type="EMBL" id="EEO30370.1"/>
    </source>
</evidence>
<keyword evidence="2" id="KW-0997">Cell inner membrane</keyword>
<keyword evidence="1" id="KW-1003">Cell membrane</keyword>
<dbReference type="InterPro" id="IPR010664">
    <property type="entry name" value="LipoPS_assembly_LptC-rel"/>
</dbReference>
<dbReference type="GO" id="GO:0015221">
    <property type="term" value="F:lipopolysaccharide transmembrane transporter activity"/>
    <property type="evidence" value="ECO:0007669"/>
    <property type="project" value="InterPro"/>
</dbReference>
<dbReference type="PANTHER" id="PTHR37481:SF1">
    <property type="entry name" value="LIPOPOLYSACCHARIDE EXPORT SYSTEM PROTEIN LPTC"/>
    <property type="match status" value="1"/>
</dbReference>
<evidence type="ECO:0000256" key="2">
    <source>
        <dbReference type="ARBA" id="ARBA00022519"/>
    </source>
</evidence>
<dbReference type="STRING" id="847.BRW83_0710"/>
<dbReference type="PANTHER" id="PTHR37481">
    <property type="entry name" value="LIPOPOLYSACCHARIDE EXPORT SYSTEM PROTEIN LPTC"/>
    <property type="match status" value="1"/>
</dbReference>
<evidence type="ECO:0008006" key="9">
    <source>
        <dbReference type="Google" id="ProtNLM"/>
    </source>
</evidence>
<gene>
    <name evidence="7" type="ORF">OFBG_01398</name>
</gene>
<feature type="transmembrane region" description="Helical" evidence="6">
    <location>
        <begin position="12"/>
        <end position="34"/>
    </location>
</feature>
<dbReference type="NCBIfam" id="TIGR04409">
    <property type="entry name" value="LptC_YrbK"/>
    <property type="match status" value="1"/>
</dbReference>
<reference evidence="7 8" key="1">
    <citation type="submission" date="2009-02" db="EMBL/GenBank/DDBJ databases">
        <title>The Genome Sequence of Oxalobacter formigenes OXCC13.</title>
        <authorList>
            <consortium name="The Broad Institute Genome Sequencing Platform"/>
            <person name="Ward D."/>
            <person name="Young S.K."/>
            <person name="Kodira C.D."/>
            <person name="Zeng Q."/>
            <person name="Koehrsen M."/>
            <person name="Alvarado L."/>
            <person name="Berlin A."/>
            <person name="Borenstein D."/>
            <person name="Chen Z."/>
            <person name="Engels R."/>
            <person name="Freedman E."/>
            <person name="Gellesch M."/>
            <person name="Goldberg J."/>
            <person name="Griggs A."/>
            <person name="Gujja S."/>
            <person name="Heiman D."/>
            <person name="Hepburn T."/>
            <person name="Howarth C."/>
            <person name="Jen D."/>
            <person name="Larson L."/>
            <person name="Lewis B."/>
            <person name="Mehta T."/>
            <person name="Park D."/>
            <person name="Pearson M."/>
            <person name="Roberts A."/>
            <person name="Saif S."/>
            <person name="Shea T."/>
            <person name="Shenoy N."/>
            <person name="Sisk P."/>
            <person name="Stolte C."/>
            <person name="Sykes S."/>
            <person name="Walk T."/>
            <person name="White J."/>
            <person name="Yandava C."/>
            <person name="Allison M.J."/>
            <person name="Lander E."/>
            <person name="Nusbaum C."/>
            <person name="Galagan J."/>
            <person name="Birren B."/>
        </authorList>
    </citation>
    <scope>NUCLEOTIDE SEQUENCE [LARGE SCALE GENOMIC DNA]</scope>
    <source>
        <strain evidence="7 8">OXCC13</strain>
    </source>
</reference>
<proteinExistence type="predicted"/>
<evidence type="ECO:0000256" key="5">
    <source>
        <dbReference type="ARBA" id="ARBA00023136"/>
    </source>
</evidence>
<keyword evidence="8" id="KW-1185">Reference proteome</keyword>
<accession>C3XAZ4</accession>
<evidence type="ECO:0000256" key="4">
    <source>
        <dbReference type="ARBA" id="ARBA00022989"/>
    </source>
</evidence>
<keyword evidence="5 6" id="KW-0472">Membrane</keyword>
<dbReference type="Proteomes" id="UP000005089">
    <property type="component" value="Unassembled WGS sequence"/>
</dbReference>